<feature type="transmembrane region" description="Helical" evidence="7">
    <location>
        <begin position="282"/>
        <end position="303"/>
    </location>
</feature>
<keyword evidence="5 7" id="KW-1133">Transmembrane helix</keyword>
<feature type="transmembrane region" description="Helical" evidence="7">
    <location>
        <begin position="120"/>
        <end position="141"/>
    </location>
</feature>
<comment type="caution">
    <text evidence="9">The sequence shown here is derived from an EMBL/GenBank/DDBJ whole genome shotgun (WGS) entry which is preliminary data.</text>
</comment>
<gene>
    <name evidence="9" type="ORF">F8O02_07800</name>
</gene>
<keyword evidence="3" id="KW-1003">Cell membrane</keyword>
<organism evidence="9 10">
    <name type="scientific">Pseudoclavibacter caeni</name>
    <dbReference type="NCBI Taxonomy" id="908846"/>
    <lineage>
        <taxon>Bacteria</taxon>
        <taxon>Bacillati</taxon>
        <taxon>Actinomycetota</taxon>
        <taxon>Actinomycetes</taxon>
        <taxon>Micrococcales</taxon>
        <taxon>Microbacteriaceae</taxon>
        <taxon>Pseudoclavibacter</taxon>
    </lineage>
</organism>
<dbReference type="CDD" id="cd17321">
    <property type="entry name" value="MFS_MMR_MDR_like"/>
    <property type="match status" value="1"/>
</dbReference>
<reference evidence="9 10" key="1">
    <citation type="submission" date="2019-09" db="EMBL/GenBank/DDBJ databases">
        <title>Phylogeny of genus Pseudoclavibacter and closely related genus.</title>
        <authorList>
            <person name="Li Y."/>
        </authorList>
    </citation>
    <scope>NUCLEOTIDE SEQUENCE [LARGE SCALE GENOMIC DNA]</scope>
    <source>
        <strain evidence="9 10">JCM 16921</strain>
    </source>
</reference>
<dbReference type="PRINTS" id="PR01035">
    <property type="entry name" value="TCRTETA"/>
</dbReference>
<evidence type="ECO:0000256" key="4">
    <source>
        <dbReference type="ARBA" id="ARBA00022692"/>
    </source>
</evidence>
<keyword evidence="2" id="KW-0813">Transport</keyword>
<proteinExistence type="predicted"/>
<feature type="transmembrane region" description="Helical" evidence="7">
    <location>
        <begin position="153"/>
        <end position="176"/>
    </location>
</feature>
<dbReference type="InterPro" id="IPR001958">
    <property type="entry name" value="Tet-R_TetA/multi-R_MdtG-like"/>
</dbReference>
<evidence type="ECO:0000256" key="3">
    <source>
        <dbReference type="ARBA" id="ARBA00022475"/>
    </source>
</evidence>
<dbReference type="Gene3D" id="1.20.1720.10">
    <property type="entry name" value="Multidrug resistance protein D"/>
    <property type="match status" value="1"/>
</dbReference>
<dbReference type="PANTHER" id="PTHR42718:SF47">
    <property type="entry name" value="METHYL VIOLOGEN RESISTANCE PROTEIN SMVA"/>
    <property type="match status" value="1"/>
</dbReference>
<evidence type="ECO:0000256" key="2">
    <source>
        <dbReference type="ARBA" id="ARBA00022448"/>
    </source>
</evidence>
<comment type="subcellular location">
    <subcellularLocation>
        <location evidence="1">Cell membrane</location>
        <topology evidence="1">Multi-pass membrane protein</topology>
    </subcellularLocation>
</comment>
<dbReference type="SUPFAM" id="SSF103473">
    <property type="entry name" value="MFS general substrate transporter"/>
    <property type="match status" value="1"/>
</dbReference>
<dbReference type="GO" id="GO:0022857">
    <property type="term" value="F:transmembrane transporter activity"/>
    <property type="evidence" value="ECO:0007669"/>
    <property type="project" value="InterPro"/>
</dbReference>
<dbReference type="InterPro" id="IPR011701">
    <property type="entry name" value="MFS"/>
</dbReference>
<dbReference type="PROSITE" id="PS50850">
    <property type="entry name" value="MFS"/>
    <property type="match status" value="1"/>
</dbReference>
<feature type="transmembrane region" description="Helical" evidence="7">
    <location>
        <begin position="66"/>
        <end position="83"/>
    </location>
</feature>
<dbReference type="PANTHER" id="PTHR42718">
    <property type="entry name" value="MAJOR FACILITATOR SUPERFAMILY MULTIDRUG TRANSPORTER MFSC"/>
    <property type="match status" value="1"/>
</dbReference>
<feature type="transmembrane region" description="Helical" evidence="7">
    <location>
        <begin position="215"/>
        <end position="234"/>
    </location>
</feature>
<feature type="transmembrane region" description="Helical" evidence="7">
    <location>
        <begin position="26"/>
        <end position="54"/>
    </location>
</feature>
<evidence type="ECO:0000256" key="6">
    <source>
        <dbReference type="ARBA" id="ARBA00023136"/>
    </source>
</evidence>
<feature type="transmembrane region" description="Helical" evidence="7">
    <location>
        <begin position="348"/>
        <end position="366"/>
    </location>
</feature>
<evidence type="ECO:0000259" key="8">
    <source>
        <dbReference type="PROSITE" id="PS50850"/>
    </source>
</evidence>
<dbReference type="GO" id="GO:0005886">
    <property type="term" value="C:plasma membrane"/>
    <property type="evidence" value="ECO:0007669"/>
    <property type="project" value="UniProtKB-SubCell"/>
</dbReference>
<keyword evidence="4 7" id="KW-0812">Transmembrane</keyword>
<dbReference type="AlphaFoldDB" id="A0A7C8FWQ6"/>
<name>A0A7C8FWQ6_9MICO</name>
<evidence type="ECO:0000256" key="5">
    <source>
        <dbReference type="ARBA" id="ARBA00022989"/>
    </source>
</evidence>
<protein>
    <submittedName>
        <fullName evidence="9">MFS transporter</fullName>
    </submittedName>
</protein>
<feature type="transmembrane region" description="Helical" evidence="7">
    <location>
        <begin position="95"/>
        <end position="114"/>
    </location>
</feature>
<keyword evidence="6 7" id="KW-0472">Membrane</keyword>
<evidence type="ECO:0000256" key="7">
    <source>
        <dbReference type="SAM" id="Phobius"/>
    </source>
</evidence>
<dbReference type="EMBL" id="WBKA01000006">
    <property type="protein sequence ID" value="KAB1631516.1"/>
    <property type="molecule type" value="Genomic_DNA"/>
</dbReference>
<dbReference type="Proteomes" id="UP000481339">
    <property type="component" value="Unassembled WGS sequence"/>
</dbReference>
<dbReference type="InterPro" id="IPR036259">
    <property type="entry name" value="MFS_trans_sf"/>
</dbReference>
<keyword evidence="10" id="KW-1185">Reference proteome</keyword>
<feature type="transmembrane region" description="Helical" evidence="7">
    <location>
        <begin position="315"/>
        <end position="336"/>
    </location>
</feature>
<evidence type="ECO:0000313" key="9">
    <source>
        <dbReference type="EMBL" id="KAB1631516.1"/>
    </source>
</evidence>
<feature type="domain" description="Major facilitator superfamily (MFS) profile" evidence="8">
    <location>
        <begin position="29"/>
        <end position="514"/>
    </location>
</feature>
<evidence type="ECO:0000313" key="10">
    <source>
        <dbReference type="Proteomes" id="UP000481339"/>
    </source>
</evidence>
<dbReference type="RefSeq" id="WP_158036687.1">
    <property type="nucleotide sequence ID" value="NZ_BAAAZV010000002.1"/>
</dbReference>
<dbReference type="Pfam" id="PF07690">
    <property type="entry name" value="MFS_1"/>
    <property type="match status" value="1"/>
</dbReference>
<dbReference type="InterPro" id="IPR020846">
    <property type="entry name" value="MFS_dom"/>
</dbReference>
<dbReference type="OrthoDB" id="9781469at2"/>
<feature type="transmembrane region" description="Helical" evidence="7">
    <location>
        <begin position="182"/>
        <end position="203"/>
    </location>
</feature>
<accession>A0A7C8FWQ6</accession>
<dbReference type="Gene3D" id="1.20.1250.20">
    <property type="entry name" value="MFS general substrate transporter like domains"/>
    <property type="match status" value="1"/>
</dbReference>
<evidence type="ECO:0000256" key="1">
    <source>
        <dbReference type="ARBA" id="ARBA00004651"/>
    </source>
</evidence>
<sequence>MTVERRASITARAPERVHAATPSARAWVALAVLMLPVLLVSIDATVLSLALPHIARSLHPDAAQQLWILDAYSVVLAGLLVTMGGLGDRIGRRRLLLVGAVGFAACSVASAFAPSAGWLIALRAATGVFGATLMPATLALIRDLFPDRERRRVAVAVWAACFSAGTAAGPLVGGLLLERLPWGSVFLIAVPMLVPLLALAPLLVPESRDPRPGPVDVPGMLASMATLGGFVLGVKELAAGGAVVPAVAAIATSGLAGWWFVRRMRRATRPLLDLALLHDPRFAGSVVINLLSVTALVGFLYFASQHLQLVLGLDALDAALVLLPGILLSIVAGLAIVRPAATRSVRGLMAGALLCSAAAYALVAVAGAGSGWTLTAVAFCLLGAGVGAADTMSNDLILSAAPPERAGAASAISETAYEVGAVLGTALLGGLLTAHHRIALVVPDGVPADAAARARETLAGAGEAALGLPPETGAALWEAATNAFEGGVVVTASIGAALMATAAAIAWRVLPDGSDHRRRARLE</sequence>
<feature type="transmembrane region" description="Helical" evidence="7">
    <location>
        <begin position="240"/>
        <end position="261"/>
    </location>
</feature>